<dbReference type="PANTHER" id="PTHR20883:SF51">
    <property type="entry name" value="PHYTANOYL-COA HYDROXYLASE"/>
    <property type="match status" value="1"/>
</dbReference>
<dbReference type="EMBL" id="JAZGQO010000018">
    <property type="protein sequence ID" value="KAK6167919.1"/>
    <property type="molecule type" value="Genomic_DNA"/>
</dbReference>
<evidence type="ECO:0000313" key="3">
    <source>
        <dbReference type="Proteomes" id="UP001347796"/>
    </source>
</evidence>
<protein>
    <submittedName>
        <fullName evidence="2">Uncharacterized protein</fullName>
    </submittedName>
</protein>
<dbReference type="SUPFAM" id="SSF51197">
    <property type="entry name" value="Clavaminate synthase-like"/>
    <property type="match status" value="1"/>
</dbReference>
<dbReference type="PANTHER" id="PTHR20883">
    <property type="entry name" value="PHYTANOYL-COA DIOXYGENASE DOMAIN CONTAINING 1"/>
    <property type="match status" value="1"/>
</dbReference>
<name>A0AAN8GGX8_PATCE</name>
<dbReference type="InterPro" id="IPR008775">
    <property type="entry name" value="Phytyl_CoA_dOase-like"/>
</dbReference>
<comment type="caution">
    <text evidence="2">The sequence shown here is derived from an EMBL/GenBank/DDBJ whole genome shotgun (WGS) entry which is preliminary data.</text>
</comment>
<dbReference type="Proteomes" id="UP001347796">
    <property type="component" value="Unassembled WGS sequence"/>
</dbReference>
<reference evidence="2 3" key="1">
    <citation type="submission" date="2024-01" db="EMBL/GenBank/DDBJ databases">
        <title>The genome of the rayed Mediterranean limpet Patella caerulea (Linnaeus, 1758).</title>
        <authorList>
            <person name="Anh-Thu Weber A."/>
            <person name="Halstead-Nussloch G."/>
        </authorList>
    </citation>
    <scope>NUCLEOTIDE SEQUENCE [LARGE SCALE GENOMIC DNA]</scope>
    <source>
        <strain evidence="2">AATW-2023a</strain>
        <tissue evidence="2">Whole specimen</tissue>
    </source>
</reference>
<dbReference type="Pfam" id="PF05721">
    <property type="entry name" value="PhyH"/>
    <property type="match status" value="1"/>
</dbReference>
<dbReference type="AlphaFoldDB" id="A0AAN8GGX8"/>
<dbReference type="Gene3D" id="2.60.120.620">
    <property type="entry name" value="q2cbj1_9rhob like domain"/>
    <property type="match status" value="1"/>
</dbReference>
<comment type="cofactor">
    <cofactor evidence="1">
        <name>Fe cation</name>
        <dbReference type="ChEBI" id="CHEBI:24875"/>
    </cofactor>
</comment>
<evidence type="ECO:0000313" key="2">
    <source>
        <dbReference type="EMBL" id="KAK6167919.1"/>
    </source>
</evidence>
<evidence type="ECO:0000256" key="1">
    <source>
        <dbReference type="ARBA" id="ARBA00001962"/>
    </source>
</evidence>
<sequence length="284" mass="32492">MALREYKFSEDFDVNDDVKKDYEEGGYFIVKGLLDEEELKEIKKVVEAENEMTKSAYGVPDGENGFSRLALWSHPGDDVTGMLVRTEKMAGTCEKVLGGEVYHYHTKLMMKNPKTGGRHVWHQDYGYWYKNGNLFPDMMSVFLPIDDCRKENGCLEILEGSHKCGRIEHLMVAGQTGADMERVNEIKKVCPHKYVELDAGDALFFHCNLLHTSAPNHSELRRWVFIPAYNRASNNPVYEHHHPQYTKLHKVPNSAIKDCKNYSNMEGKIFLDPANDKTVAVNAK</sequence>
<organism evidence="2 3">
    <name type="scientific">Patella caerulea</name>
    <name type="common">Rayed Mediterranean limpet</name>
    <dbReference type="NCBI Taxonomy" id="87958"/>
    <lineage>
        <taxon>Eukaryota</taxon>
        <taxon>Metazoa</taxon>
        <taxon>Spiralia</taxon>
        <taxon>Lophotrochozoa</taxon>
        <taxon>Mollusca</taxon>
        <taxon>Gastropoda</taxon>
        <taxon>Patellogastropoda</taxon>
        <taxon>Patelloidea</taxon>
        <taxon>Patellidae</taxon>
        <taxon>Patella</taxon>
    </lineage>
</organism>
<accession>A0AAN8GGX8</accession>
<keyword evidence="3" id="KW-1185">Reference proteome</keyword>
<gene>
    <name evidence="2" type="ORF">SNE40_021843</name>
</gene>
<proteinExistence type="predicted"/>